<dbReference type="PANTHER" id="PTHR40080:SF1">
    <property type="entry name" value="TRPR-LIKE PROTEIN YERC_YECD"/>
    <property type="match status" value="1"/>
</dbReference>
<proteinExistence type="predicted"/>
<gene>
    <name evidence="1" type="ORF">GCM10009126_29210</name>
</gene>
<dbReference type="Pfam" id="PF01371">
    <property type="entry name" value="Trp_repressor"/>
    <property type="match status" value="1"/>
</dbReference>
<dbReference type="RefSeq" id="WP_343883530.1">
    <property type="nucleotide sequence ID" value="NZ_BAAAFO010000004.1"/>
</dbReference>
<dbReference type="InterPro" id="IPR038116">
    <property type="entry name" value="TrpR-like_sf"/>
</dbReference>
<dbReference type="InterPro" id="IPR013368">
    <property type="entry name" value="YecD_YerC"/>
</dbReference>
<dbReference type="Gene3D" id="1.10.1270.10">
    <property type="entry name" value="TrpR-like"/>
    <property type="match status" value="1"/>
</dbReference>
<dbReference type="NCBIfam" id="TIGR02531">
    <property type="entry name" value="yecD_yerC"/>
    <property type="match status" value="1"/>
</dbReference>
<comment type="caution">
    <text evidence="1">The sequence shown here is derived from an EMBL/GenBank/DDBJ whole genome shotgun (WGS) entry which is preliminary data.</text>
</comment>
<organism evidence="1 2">
    <name type="scientific">Rhodanobacter caeni</name>
    <dbReference type="NCBI Taxonomy" id="657654"/>
    <lineage>
        <taxon>Bacteria</taxon>
        <taxon>Pseudomonadati</taxon>
        <taxon>Pseudomonadota</taxon>
        <taxon>Gammaproteobacteria</taxon>
        <taxon>Lysobacterales</taxon>
        <taxon>Rhodanobacteraceae</taxon>
        <taxon>Rhodanobacter</taxon>
    </lineage>
</organism>
<keyword evidence="2" id="KW-1185">Reference proteome</keyword>
<dbReference type="InterPro" id="IPR010921">
    <property type="entry name" value="Trp_repressor/repl_initiator"/>
</dbReference>
<reference evidence="1 2" key="1">
    <citation type="journal article" date="2019" name="Int. J. Syst. Evol. Microbiol.">
        <title>The Global Catalogue of Microorganisms (GCM) 10K type strain sequencing project: providing services to taxonomists for standard genome sequencing and annotation.</title>
        <authorList>
            <consortium name="The Broad Institute Genomics Platform"/>
            <consortium name="The Broad Institute Genome Sequencing Center for Infectious Disease"/>
            <person name="Wu L."/>
            <person name="Ma J."/>
        </authorList>
    </citation>
    <scope>NUCLEOTIDE SEQUENCE [LARGE SCALE GENOMIC DNA]</scope>
    <source>
        <strain evidence="1 2">JCM 16242</strain>
    </source>
</reference>
<dbReference type="SUPFAM" id="SSF48295">
    <property type="entry name" value="TrpR-like"/>
    <property type="match status" value="1"/>
</dbReference>
<name>A0ABN0UUB2_9GAMM</name>
<dbReference type="InterPro" id="IPR000831">
    <property type="entry name" value="Trp_repress"/>
</dbReference>
<evidence type="ECO:0000313" key="2">
    <source>
        <dbReference type="Proteomes" id="UP001500657"/>
    </source>
</evidence>
<sequence>MKRRSRDPETPIESAELSLCEALLSLKNVEEMAAFLRDLCTPSELEVLVDRWRVVPHLLEGVSYREIHERTAVSITTIGRVARYLNQGSGGYVAAAARAARRRALAQKRTGA</sequence>
<dbReference type="PANTHER" id="PTHR40080">
    <property type="entry name" value="LMO1763 PROTEIN"/>
    <property type="match status" value="1"/>
</dbReference>
<dbReference type="Proteomes" id="UP001500657">
    <property type="component" value="Unassembled WGS sequence"/>
</dbReference>
<evidence type="ECO:0000313" key="1">
    <source>
        <dbReference type="EMBL" id="GAA0261806.1"/>
    </source>
</evidence>
<accession>A0ABN0UUB2</accession>
<dbReference type="EMBL" id="BAAAFO010000004">
    <property type="protein sequence ID" value="GAA0261806.1"/>
    <property type="molecule type" value="Genomic_DNA"/>
</dbReference>
<protein>
    <submittedName>
        <fullName evidence="1">YerC/YecD family TrpR-related protein</fullName>
    </submittedName>
</protein>